<sequence length="191" mass="21935">SIAASRASCEADRVGILQEVLTSCGTPAAEESLRAALRLSNSARAAQLAVRREQLRVTLELLRHDPGQLDTEGYERNLAACREHLTSVLRAFYPGDMCRRIIPAAYVSDSARVWDLLVIFADILEREMFREDARQLRGMAWNLFKRHSKCYIEVLYAAQLESWLVGQLEHDRKWRRTQAKLAHDLQKKWRG</sequence>
<comment type="caution">
    <text evidence="1">The sequence shown here is derived from an EMBL/GenBank/DDBJ whole genome shotgun (WGS) entry which is preliminary data.</text>
</comment>
<proteinExistence type="predicted"/>
<organism evidence="1 2">
    <name type="scientific">Astrephomene gubernaculifera</name>
    <dbReference type="NCBI Taxonomy" id="47775"/>
    <lineage>
        <taxon>Eukaryota</taxon>
        <taxon>Viridiplantae</taxon>
        <taxon>Chlorophyta</taxon>
        <taxon>core chlorophytes</taxon>
        <taxon>Chlorophyceae</taxon>
        <taxon>CS clade</taxon>
        <taxon>Chlamydomonadales</taxon>
        <taxon>Astrephomenaceae</taxon>
        <taxon>Astrephomene</taxon>
    </lineage>
</organism>
<accession>A0AAD3DRW1</accession>
<dbReference type="EMBL" id="BMAR01000008">
    <property type="protein sequence ID" value="GFR44791.1"/>
    <property type="molecule type" value="Genomic_DNA"/>
</dbReference>
<gene>
    <name evidence="1" type="ORF">Agub_g6123</name>
</gene>
<feature type="non-terminal residue" evidence="1">
    <location>
        <position position="1"/>
    </location>
</feature>
<evidence type="ECO:0000313" key="1">
    <source>
        <dbReference type="EMBL" id="GFR44791.1"/>
    </source>
</evidence>
<protein>
    <submittedName>
        <fullName evidence="1">Uncharacterized protein</fullName>
    </submittedName>
</protein>
<evidence type="ECO:0000313" key="2">
    <source>
        <dbReference type="Proteomes" id="UP001054857"/>
    </source>
</evidence>
<keyword evidence="2" id="KW-1185">Reference proteome</keyword>
<dbReference type="AlphaFoldDB" id="A0AAD3DRW1"/>
<reference evidence="1 2" key="1">
    <citation type="journal article" date="2021" name="Sci. Rep.">
        <title>Genome sequencing of the multicellular alga Astrephomene provides insights into convergent evolution of germ-soma differentiation.</title>
        <authorList>
            <person name="Yamashita S."/>
            <person name="Yamamoto K."/>
            <person name="Matsuzaki R."/>
            <person name="Suzuki S."/>
            <person name="Yamaguchi H."/>
            <person name="Hirooka S."/>
            <person name="Minakuchi Y."/>
            <person name="Miyagishima S."/>
            <person name="Kawachi M."/>
            <person name="Toyoda A."/>
            <person name="Nozaki H."/>
        </authorList>
    </citation>
    <scope>NUCLEOTIDE SEQUENCE [LARGE SCALE GENOMIC DNA]</scope>
    <source>
        <strain evidence="1 2">NIES-4017</strain>
    </source>
</reference>
<dbReference type="Proteomes" id="UP001054857">
    <property type="component" value="Unassembled WGS sequence"/>
</dbReference>
<name>A0AAD3DRW1_9CHLO</name>